<evidence type="ECO:0000313" key="2">
    <source>
        <dbReference type="Proteomes" id="UP001227964"/>
    </source>
</evidence>
<dbReference type="SUPFAM" id="SSF51735">
    <property type="entry name" value="NAD(P)-binding Rossmann-fold domains"/>
    <property type="match status" value="1"/>
</dbReference>
<gene>
    <name evidence="1" type="ORF">QPM17_19030</name>
</gene>
<dbReference type="PANTHER" id="PTHR13812">
    <property type="entry name" value="KETIMINE REDUCTASE MU-CRYSTALLIN"/>
    <property type="match status" value="1"/>
</dbReference>
<protein>
    <submittedName>
        <fullName evidence="1">Ornithine cyclodeaminase family protein</fullName>
    </submittedName>
</protein>
<reference evidence="1 2" key="1">
    <citation type="submission" date="2023-06" db="EMBL/GenBank/DDBJ databases">
        <title>Marinobacter azerbaijanicus a moderately halophilic, isolated from Urmia Lake in Azerbaijan region of Iran.</title>
        <authorList>
            <person name="Sanchez-Porro C."/>
            <person name="Aghdam E.M."/>
            <person name="Saheb S.M."/>
            <person name="Tarhriz V."/>
            <person name="Kazemi E."/>
            <person name="Ammozegar M.A."/>
            <person name="Ventosa A."/>
            <person name="Hejazi M.S."/>
        </authorList>
    </citation>
    <scope>NUCLEOTIDE SEQUENCE [LARGE SCALE GENOMIC DNA]</scope>
    <source>
        <strain evidence="1 2">TBZ242</strain>
    </source>
</reference>
<dbReference type="Pfam" id="PF02423">
    <property type="entry name" value="OCD_Mu_crystall"/>
    <property type="match status" value="1"/>
</dbReference>
<dbReference type="EMBL" id="JASSVS010000012">
    <property type="protein sequence ID" value="MDL0433238.1"/>
    <property type="molecule type" value="Genomic_DNA"/>
</dbReference>
<name>A0ABT7IGD4_9GAMM</name>
<keyword evidence="2" id="KW-1185">Reference proteome</keyword>
<dbReference type="InterPro" id="IPR023401">
    <property type="entry name" value="ODC_N"/>
</dbReference>
<dbReference type="InterPro" id="IPR036291">
    <property type="entry name" value="NAD(P)-bd_dom_sf"/>
</dbReference>
<accession>A0ABT7IGD4</accession>
<dbReference type="RefSeq" id="WP_285392876.1">
    <property type="nucleotide sequence ID" value="NZ_JASSVS010000012.1"/>
</dbReference>
<evidence type="ECO:0000313" key="1">
    <source>
        <dbReference type="EMBL" id="MDL0433238.1"/>
    </source>
</evidence>
<dbReference type="PANTHER" id="PTHR13812:SF19">
    <property type="entry name" value="KETIMINE REDUCTASE MU-CRYSTALLIN"/>
    <property type="match status" value="1"/>
</dbReference>
<proteinExistence type="predicted"/>
<dbReference type="Proteomes" id="UP001227964">
    <property type="component" value="Unassembled WGS sequence"/>
</dbReference>
<sequence length="374" mass="41595">MLFLNNDDIHDLLNMRDCINIQEEAFEGLAKGHSIHRPRIDMYVPCERDDGYWRWGTMEGATHAPGPYFAIRMKSDVIQWTEDKRSGLPREDKYCVEPGTYCGLIMLFSTRNGEPLAMMNDGHLQHMRVGGGAGIGVKHLSREDSTTVGMLGSGGMARTYLQAFCSVRPITRVKVYSPSRENRELYAREMEQELQLEVIPVDSAREAVRGVDIVSSCTSSMVPTIEPEWLEPGMHVTNLGPFELSEELLLHADVVIRQGIAGGAPTAGEDPVRVRSGVGHSPVAYIAGTEEELRRLPEARPRNTLFRRDCPDFSDLVSGKSAGRQSPEDITLYINGGNQGLQFASVGGLVYEAARQKSLGRELPSEWFVQDIRD</sequence>
<dbReference type="Gene3D" id="3.30.1780.10">
    <property type="entry name" value="ornithine cyclodeaminase, domain 1"/>
    <property type="match status" value="2"/>
</dbReference>
<organism evidence="1 2">
    <name type="scientific">Marinobacter azerbaijanicus</name>
    <dbReference type="NCBI Taxonomy" id="3050455"/>
    <lineage>
        <taxon>Bacteria</taxon>
        <taxon>Pseudomonadati</taxon>
        <taxon>Pseudomonadota</taxon>
        <taxon>Gammaproteobacteria</taxon>
        <taxon>Pseudomonadales</taxon>
        <taxon>Marinobacteraceae</taxon>
        <taxon>Marinobacter</taxon>
    </lineage>
</organism>
<dbReference type="Gene3D" id="3.40.50.720">
    <property type="entry name" value="NAD(P)-binding Rossmann-like Domain"/>
    <property type="match status" value="2"/>
</dbReference>
<dbReference type="InterPro" id="IPR003462">
    <property type="entry name" value="ODC_Mu_crystall"/>
</dbReference>
<comment type="caution">
    <text evidence="1">The sequence shown here is derived from an EMBL/GenBank/DDBJ whole genome shotgun (WGS) entry which is preliminary data.</text>
</comment>